<organism evidence="2 3">
    <name type="scientific">Perkinsus chesapeaki</name>
    <name type="common">Clam parasite</name>
    <name type="synonym">Perkinsus andrewsi</name>
    <dbReference type="NCBI Taxonomy" id="330153"/>
    <lineage>
        <taxon>Eukaryota</taxon>
        <taxon>Sar</taxon>
        <taxon>Alveolata</taxon>
        <taxon>Perkinsozoa</taxon>
        <taxon>Perkinsea</taxon>
        <taxon>Perkinsida</taxon>
        <taxon>Perkinsidae</taxon>
        <taxon>Perkinsus</taxon>
    </lineage>
</organism>
<gene>
    <name evidence="2" type="ORF">FOL47_003702</name>
</gene>
<sequence>MSSDGYIIEGGEVSAAGKSTATELDALRKQLGVGIDPWYDYSTMIKERRQLRRAKSADNFGDTAAMVAKLKKKGHRKRRYLGVTEQMNYLLRKHRLARENKHQRDAQAATTTAAAAAQLRKKQVPVMTRSKSVPAKSKGSAAFLTLSREERMRKEILNKEVPDYTRYKPNYDARWRSVDIPDFNERIPSETRRDKVEALIEERQRAVMKKITDRAEAMKIGTVTKNRGSGKHVTIYDSDDDYELTPEQEEYFRKANKKKSVGGSPLSRAPSDAYLLGGGLGSIRIPLFDKMLPRPSMAARAFHESKFTPLPDADMKMSTRTNSMSYLIDFDKLSKPDLLTKRKSAVLLGEPLPCNLEKIGQSDPKSGILFSQQLSRGSGVVRGERNRLDTVVQSLSPDMSLSRLTTTYLSNLHRAGIGNHVMDLQLSRAQRAREVEGSPDRPLDKTAHEDAQESPKRLPGISFDLQLSRQQAVLGSRTAAHDPQAGRLKNASRVTSTELMSVEDLDSPLTRPKLRIITLDLPTPAHSQMSSPQGQVSDGLDSPLGDLNSLNISSPMGAPLSHIFSDTSSREGSNFKPWYLNYNHSGPWPSGFKIS</sequence>
<feature type="compositionally biased region" description="Basic and acidic residues" evidence="1">
    <location>
        <begin position="431"/>
        <end position="456"/>
    </location>
</feature>
<dbReference type="AlphaFoldDB" id="A0A7J6M6H6"/>
<keyword evidence="3" id="KW-1185">Reference proteome</keyword>
<accession>A0A7J6M6H6</accession>
<evidence type="ECO:0000313" key="2">
    <source>
        <dbReference type="EMBL" id="KAF4667168.1"/>
    </source>
</evidence>
<proteinExistence type="predicted"/>
<dbReference type="EMBL" id="JAAPAO010000217">
    <property type="protein sequence ID" value="KAF4667168.1"/>
    <property type="molecule type" value="Genomic_DNA"/>
</dbReference>
<evidence type="ECO:0000313" key="3">
    <source>
        <dbReference type="Proteomes" id="UP000591131"/>
    </source>
</evidence>
<reference evidence="2 3" key="1">
    <citation type="submission" date="2020-04" db="EMBL/GenBank/DDBJ databases">
        <title>Perkinsus chesapeaki whole genome sequence.</title>
        <authorList>
            <person name="Bogema D.R."/>
        </authorList>
    </citation>
    <scope>NUCLEOTIDE SEQUENCE [LARGE SCALE GENOMIC DNA]</scope>
    <source>
        <strain evidence="2">ATCC PRA-425</strain>
    </source>
</reference>
<feature type="region of interest" description="Disordered" evidence="1">
    <location>
        <begin position="111"/>
        <end position="133"/>
    </location>
</feature>
<comment type="caution">
    <text evidence="2">The sequence shown here is derived from an EMBL/GenBank/DDBJ whole genome shotgun (WGS) entry which is preliminary data.</text>
</comment>
<name>A0A7J6M6H6_PERCH</name>
<dbReference type="OrthoDB" id="484388at2759"/>
<dbReference type="Proteomes" id="UP000591131">
    <property type="component" value="Unassembled WGS sequence"/>
</dbReference>
<evidence type="ECO:0000256" key="1">
    <source>
        <dbReference type="SAM" id="MobiDB-lite"/>
    </source>
</evidence>
<feature type="region of interest" description="Disordered" evidence="1">
    <location>
        <begin position="429"/>
        <end position="462"/>
    </location>
</feature>
<protein>
    <submittedName>
        <fullName evidence="2">Uncharacterized protein</fullName>
    </submittedName>
</protein>